<evidence type="ECO:0000313" key="2">
    <source>
        <dbReference type="Proteomes" id="UP000256964"/>
    </source>
</evidence>
<evidence type="ECO:0000313" key="1">
    <source>
        <dbReference type="EMBL" id="RDX44956.1"/>
    </source>
</evidence>
<name>A0A371CXG3_9APHY</name>
<dbReference type="OrthoDB" id="2729741at2759"/>
<evidence type="ECO:0008006" key="3">
    <source>
        <dbReference type="Google" id="ProtNLM"/>
    </source>
</evidence>
<protein>
    <recommendedName>
        <fullName evidence="3">F-box domain-containing protein</fullName>
    </recommendedName>
</protein>
<sequence length="518" mass="57620">MQSDDHTVTAGASRCRLCDVSLLTQRTATPGRKYASVSYEDQPSRDLLSLVGTYSSAKLPDDVFLVIMELQSDFGDTCGLSSLSRTCRDLRDIATRFLLRPGVTLRENKDVVSFQVFMSIRTDRRFSYFQGLSVKTGPLSPDATEALLHLLTQVTDLIRLAIHDAEGVLGSDPRLPGAFAALTCLKHLEFSATEDPDDEGCVEMLRGLKSQLVTAHLDLPSAMRSTRQFGHRRCQLVNPIRLLEHSTGTLTELSGTNFEAWTLRSDAIYPHVKRLQFKFGMFLEISRYILSFPNLSSLEFACGMSFGPGTIEVMAGTNEKSQNEVGCWKSLDELAATLTDLQAIPVRCHATTLFVYASERHGTTRISLLADIVARYQPTNLRLEVDSQSFRMRTLASALRRSEAASFVKTLEVHAVMRGKDRSVHMDPDEFFGLVINTVAELPLTSFKIHLDHEQRDPANGRAANPSGECDLETKFGSWDPAEYIARTRESCPALRELAVERSCSCASSRMLLAKQFE</sequence>
<dbReference type="EMBL" id="KZ857443">
    <property type="protein sequence ID" value="RDX44956.1"/>
    <property type="molecule type" value="Genomic_DNA"/>
</dbReference>
<dbReference type="Proteomes" id="UP000256964">
    <property type="component" value="Unassembled WGS sequence"/>
</dbReference>
<dbReference type="AlphaFoldDB" id="A0A371CXG3"/>
<accession>A0A371CXG3</accession>
<reference evidence="1 2" key="1">
    <citation type="journal article" date="2018" name="Biotechnol. Biofuels">
        <title>Integrative visual omics of the white-rot fungus Polyporus brumalis exposes the biotechnological potential of its oxidative enzymes for delignifying raw plant biomass.</title>
        <authorList>
            <person name="Miyauchi S."/>
            <person name="Rancon A."/>
            <person name="Drula E."/>
            <person name="Hage H."/>
            <person name="Chaduli D."/>
            <person name="Favel A."/>
            <person name="Grisel S."/>
            <person name="Henrissat B."/>
            <person name="Herpoel-Gimbert I."/>
            <person name="Ruiz-Duenas F.J."/>
            <person name="Chevret D."/>
            <person name="Hainaut M."/>
            <person name="Lin J."/>
            <person name="Wang M."/>
            <person name="Pangilinan J."/>
            <person name="Lipzen A."/>
            <person name="Lesage-Meessen L."/>
            <person name="Navarro D."/>
            <person name="Riley R."/>
            <person name="Grigoriev I.V."/>
            <person name="Zhou S."/>
            <person name="Raouche S."/>
            <person name="Rosso M.N."/>
        </authorList>
    </citation>
    <scope>NUCLEOTIDE SEQUENCE [LARGE SCALE GENOMIC DNA]</scope>
    <source>
        <strain evidence="1 2">BRFM 1820</strain>
    </source>
</reference>
<organism evidence="1 2">
    <name type="scientific">Lentinus brumalis</name>
    <dbReference type="NCBI Taxonomy" id="2498619"/>
    <lineage>
        <taxon>Eukaryota</taxon>
        <taxon>Fungi</taxon>
        <taxon>Dikarya</taxon>
        <taxon>Basidiomycota</taxon>
        <taxon>Agaricomycotina</taxon>
        <taxon>Agaricomycetes</taxon>
        <taxon>Polyporales</taxon>
        <taxon>Polyporaceae</taxon>
        <taxon>Lentinus</taxon>
    </lineage>
</organism>
<gene>
    <name evidence="1" type="ORF">OH76DRAFT_1031151</name>
</gene>
<keyword evidence="2" id="KW-1185">Reference proteome</keyword>
<proteinExistence type="predicted"/>